<dbReference type="AlphaFoldDB" id="A0A919K6J8"/>
<dbReference type="RefSeq" id="WP_203788532.1">
    <property type="nucleotide sequence ID" value="NZ_BOMV01000087.1"/>
</dbReference>
<protein>
    <submittedName>
        <fullName evidence="3">Uncharacterized protein</fullName>
    </submittedName>
</protein>
<gene>
    <name evidence="3" type="ORF">Ari01nite_80390</name>
</gene>
<sequence>MNKVTRFIAMTGLAFAASTTIGIGAASAANAAPATPSAESKTAAASKDRFGRDRVIGVYRSRITCHRIGNAGEWRNRWDDYRCVPVRVGFHRTAWKLIAEYNRGHHGFPGNWGPNHHQGHGGFPGGGPHWNQKKR</sequence>
<accession>A0A919K6J8</accession>
<feature type="signal peptide" evidence="2">
    <location>
        <begin position="1"/>
        <end position="31"/>
    </location>
</feature>
<name>A0A919K6J8_9ACTN</name>
<evidence type="ECO:0000313" key="4">
    <source>
        <dbReference type="Proteomes" id="UP000636960"/>
    </source>
</evidence>
<keyword evidence="4" id="KW-1185">Reference proteome</keyword>
<evidence type="ECO:0000313" key="3">
    <source>
        <dbReference type="EMBL" id="GIF00575.1"/>
    </source>
</evidence>
<dbReference type="Proteomes" id="UP000636960">
    <property type="component" value="Unassembled WGS sequence"/>
</dbReference>
<evidence type="ECO:0000256" key="1">
    <source>
        <dbReference type="SAM" id="MobiDB-lite"/>
    </source>
</evidence>
<dbReference type="EMBL" id="BOMV01000087">
    <property type="protein sequence ID" value="GIF00575.1"/>
    <property type="molecule type" value="Genomic_DNA"/>
</dbReference>
<proteinExistence type="predicted"/>
<reference evidence="3" key="1">
    <citation type="submission" date="2021-01" db="EMBL/GenBank/DDBJ databases">
        <title>Whole genome shotgun sequence of Actinoplanes rishiriensis NBRC 108556.</title>
        <authorList>
            <person name="Komaki H."/>
            <person name="Tamura T."/>
        </authorList>
    </citation>
    <scope>NUCLEOTIDE SEQUENCE</scope>
    <source>
        <strain evidence="3">NBRC 108556</strain>
    </source>
</reference>
<evidence type="ECO:0000256" key="2">
    <source>
        <dbReference type="SAM" id="SignalP"/>
    </source>
</evidence>
<comment type="caution">
    <text evidence="3">The sequence shown here is derived from an EMBL/GenBank/DDBJ whole genome shotgun (WGS) entry which is preliminary data.</text>
</comment>
<organism evidence="3 4">
    <name type="scientific">Paractinoplanes rishiriensis</name>
    <dbReference type="NCBI Taxonomy" id="1050105"/>
    <lineage>
        <taxon>Bacteria</taxon>
        <taxon>Bacillati</taxon>
        <taxon>Actinomycetota</taxon>
        <taxon>Actinomycetes</taxon>
        <taxon>Micromonosporales</taxon>
        <taxon>Micromonosporaceae</taxon>
        <taxon>Paractinoplanes</taxon>
    </lineage>
</organism>
<feature type="chain" id="PRO_5037183808" evidence="2">
    <location>
        <begin position="32"/>
        <end position="135"/>
    </location>
</feature>
<keyword evidence="2" id="KW-0732">Signal</keyword>
<feature type="region of interest" description="Disordered" evidence="1">
    <location>
        <begin position="114"/>
        <end position="135"/>
    </location>
</feature>